<evidence type="ECO:0000313" key="1">
    <source>
        <dbReference type="EMBL" id="CUH71723.1"/>
    </source>
</evidence>
<proteinExistence type="predicted"/>
<name>A0A0P1FT43_9RHOB</name>
<gene>
    <name evidence="1" type="ORF">TL5120_01513</name>
</gene>
<dbReference type="Proteomes" id="UP000051887">
    <property type="component" value="Unassembled WGS sequence"/>
</dbReference>
<sequence length="234" mass="24946">MLPVIISTAQNQPFFGPDDLRPDAEACDFEAFGDCGCMQGAMPDVGDVAGKQPPGFAPVGPVIIQHLAGALSLGGARLVAPARVIFNTVWRICRHKEGCYPVQDALYIRGDGAVAAEQPVVAEDPEIAGAADRILGSFRHIFLTLLGTGAVLKAGHQCVEFIVGEARQAKVELRLQQVSHLKVKQVLVPLRVFAGAVVHDPEGPRLGCRQPLGDMHRRGFETELAGRFKTGVPG</sequence>
<protein>
    <submittedName>
        <fullName evidence="1">Uncharacterized protein</fullName>
    </submittedName>
</protein>
<dbReference type="AlphaFoldDB" id="A0A0P1FT43"/>
<accession>A0A0P1FT43</accession>
<dbReference type="EMBL" id="CYSC01000025">
    <property type="protein sequence ID" value="CUH71723.1"/>
    <property type="molecule type" value="Genomic_DNA"/>
</dbReference>
<organism evidence="1 2">
    <name type="scientific">Thalassovita autumnalis</name>
    <dbReference type="NCBI Taxonomy" id="2072972"/>
    <lineage>
        <taxon>Bacteria</taxon>
        <taxon>Pseudomonadati</taxon>
        <taxon>Pseudomonadota</taxon>
        <taxon>Alphaproteobacteria</taxon>
        <taxon>Rhodobacterales</taxon>
        <taxon>Roseobacteraceae</taxon>
        <taxon>Thalassovita</taxon>
    </lineage>
</organism>
<evidence type="ECO:0000313" key="2">
    <source>
        <dbReference type="Proteomes" id="UP000051887"/>
    </source>
</evidence>
<reference evidence="1 2" key="1">
    <citation type="submission" date="2015-09" db="EMBL/GenBank/DDBJ databases">
        <authorList>
            <consortium name="Swine Surveillance"/>
        </authorList>
    </citation>
    <scope>NUCLEOTIDE SEQUENCE [LARGE SCALE GENOMIC DNA]</scope>
    <source>
        <strain evidence="1 2">5120</strain>
    </source>
</reference>